<dbReference type="InterPro" id="IPR001296">
    <property type="entry name" value="Glyco_trans_1"/>
</dbReference>
<evidence type="ECO:0000256" key="1">
    <source>
        <dbReference type="ARBA" id="ARBA00022676"/>
    </source>
</evidence>
<dbReference type="GO" id="GO:0016757">
    <property type="term" value="F:glycosyltransferase activity"/>
    <property type="evidence" value="ECO:0007669"/>
    <property type="project" value="UniProtKB-KW"/>
</dbReference>
<proteinExistence type="predicted"/>
<feature type="domain" description="Glycosyl transferase family 1" evidence="3">
    <location>
        <begin position="186"/>
        <end position="350"/>
    </location>
</feature>
<dbReference type="EC" id="2.4.-.-" evidence="5"/>
<evidence type="ECO:0000313" key="6">
    <source>
        <dbReference type="Proteomes" id="UP001161094"/>
    </source>
</evidence>
<dbReference type="Proteomes" id="UP001161094">
    <property type="component" value="Unassembled WGS sequence"/>
</dbReference>
<dbReference type="Pfam" id="PF00534">
    <property type="entry name" value="Glycos_transf_1"/>
    <property type="match status" value="1"/>
</dbReference>
<dbReference type="InterPro" id="IPR028098">
    <property type="entry name" value="Glyco_trans_4-like_N"/>
</dbReference>
<evidence type="ECO:0000256" key="2">
    <source>
        <dbReference type="ARBA" id="ARBA00022679"/>
    </source>
</evidence>
<reference evidence="5" key="1">
    <citation type="submission" date="2022-09" db="EMBL/GenBank/DDBJ databases">
        <title>Intensive care unit water sources are persistently colonized with multi-drug resistant bacteria and are the site of extensive horizontal gene transfer of antibiotic resistance genes.</title>
        <authorList>
            <person name="Diorio-Toth L."/>
        </authorList>
    </citation>
    <scope>NUCLEOTIDE SEQUENCE</scope>
    <source>
        <strain evidence="5">GD03843</strain>
    </source>
</reference>
<dbReference type="PANTHER" id="PTHR12526:SF510">
    <property type="entry name" value="D-INOSITOL 3-PHOSPHATE GLYCOSYLTRANSFERASE"/>
    <property type="match status" value="1"/>
</dbReference>
<dbReference type="SUPFAM" id="SSF53756">
    <property type="entry name" value="UDP-Glycosyltransferase/glycogen phosphorylase"/>
    <property type="match status" value="1"/>
</dbReference>
<feature type="domain" description="Glycosyltransferase subfamily 4-like N-terminal" evidence="4">
    <location>
        <begin position="28"/>
        <end position="174"/>
    </location>
</feature>
<dbReference type="EMBL" id="JAOCDZ010000003">
    <property type="protein sequence ID" value="MDH0735301.1"/>
    <property type="molecule type" value="Genomic_DNA"/>
</dbReference>
<protein>
    <submittedName>
        <fullName evidence="5">Glycosyltransferase</fullName>
        <ecNumber evidence="5">2.4.-.-</ecNumber>
    </submittedName>
</protein>
<evidence type="ECO:0000313" key="5">
    <source>
        <dbReference type="EMBL" id="MDH0735301.1"/>
    </source>
</evidence>
<gene>
    <name evidence="5" type="ORF">N5D93_05735</name>
</gene>
<dbReference type="Gene3D" id="3.40.50.2000">
    <property type="entry name" value="Glycogen Phosphorylase B"/>
    <property type="match status" value="2"/>
</dbReference>
<sequence length="387" mass="41972">MTPPVFDSPTGNAGARLRILHTEAATSFGGQEFCIYKEMVAMRDRGHHLELVCQPGAELGDRLSEAGFTVHRIVMDGPGNFLRGVAFVRRLLRRERFDVLNTHSRRDTVLAALGARLAGTPLIVRTRHLAKPINSLYAYTWLAHRVIAVSRYVRKQLLDGGARPESVATIHSPVVLPQVREGVSLRQELGLPQDALVVGCVAVMRAEKGHGDLIDAFEQISVRFPTAHLVLVGDGMPLFEQLQAKVAALGLAQRVHFTGRRHDIGNVLMAFDVFALATHREALGTVFIEAAAMGLPVIGTDVGGVPETMQAGVTGLLVPPRDPAALAAALASLLDDPVLRRQMGDAGRERIRGEGLFSAERIAGQVEHAYTSWLAERGRPSREARSA</sequence>
<accession>A0AA42LLI3</accession>
<keyword evidence="1 5" id="KW-0328">Glycosyltransferase</keyword>
<keyword evidence="2 5" id="KW-0808">Transferase</keyword>
<dbReference type="Pfam" id="PF13439">
    <property type="entry name" value="Glyco_transf_4"/>
    <property type="match status" value="1"/>
</dbReference>
<dbReference type="AlphaFoldDB" id="A0AA42LLI3"/>
<evidence type="ECO:0000259" key="3">
    <source>
        <dbReference type="Pfam" id="PF00534"/>
    </source>
</evidence>
<comment type="caution">
    <text evidence="5">The sequence shown here is derived from an EMBL/GenBank/DDBJ whole genome shotgun (WGS) entry which is preliminary data.</text>
</comment>
<organism evidence="5 6">
    <name type="scientific">Achromobacter spanius</name>
    <dbReference type="NCBI Taxonomy" id="217203"/>
    <lineage>
        <taxon>Bacteria</taxon>
        <taxon>Pseudomonadati</taxon>
        <taxon>Pseudomonadota</taxon>
        <taxon>Betaproteobacteria</taxon>
        <taxon>Burkholderiales</taxon>
        <taxon>Alcaligenaceae</taxon>
        <taxon>Achromobacter</taxon>
    </lineage>
</organism>
<evidence type="ECO:0000259" key="4">
    <source>
        <dbReference type="Pfam" id="PF13439"/>
    </source>
</evidence>
<dbReference type="RefSeq" id="WP_279994292.1">
    <property type="nucleotide sequence ID" value="NZ_JAOCDZ010000003.1"/>
</dbReference>
<name>A0AA42LLI3_9BURK</name>
<dbReference type="PANTHER" id="PTHR12526">
    <property type="entry name" value="GLYCOSYLTRANSFERASE"/>
    <property type="match status" value="1"/>
</dbReference>